<feature type="signal peptide" evidence="1">
    <location>
        <begin position="1"/>
        <end position="18"/>
    </location>
</feature>
<dbReference type="Proteomes" id="UP001516400">
    <property type="component" value="Unassembled WGS sequence"/>
</dbReference>
<proteinExistence type="predicted"/>
<feature type="chain" id="PRO_5044804299" evidence="1">
    <location>
        <begin position="19"/>
        <end position="100"/>
    </location>
</feature>
<name>A0ABD2NAB3_9CUCU</name>
<dbReference type="AlphaFoldDB" id="A0ABD2NAB3"/>
<gene>
    <name evidence="2" type="ORF">HHI36_020462</name>
</gene>
<dbReference type="EMBL" id="JABFTP020000083">
    <property type="protein sequence ID" value="KAL3275713.1"/>
    <property type="molecule type" value="Genomic_DNA"/>
</dbReference>
<protein>
    <submittedName>
        <fullName evidence="2">Uncharacterized protein</fullName>
    </submittedName>
</protein>
<reference evidence="2 3" key="1">
    <citation type="journal article" date="2021" name="BMC Biol.">
        <title>Horizontally acquired antibacterial genes associated with adaptive radiation of ladybird beetles.</title>
        <authorList>
            <person name="Li H.S."/>
            <person name="Tang X.F."/>
            <person name="Huang Y.H."/>
            <person name="Xu Z.Y."/>
            <person name="Chen M.L."/>
            <person name="Du X.Y."/>
            <person name="Qiu B.Y."/>
            <person name="Chen P.T."/>
            <person name="Zhang W."/>
            <person name="Slipinski A."/>
            <person name="Escalona H.E."/>
            <person name="Waterhouse R.M."/>
            <person name="Zwick A."/>
            <person name="Pang H."/>
        </authorList>
    </citation>
    <scope>NUCLEOTIDE SEQUENCE [LARGE SCALE GENOMIC DNA]</scope>
    <source>
        <strain evidence="2">SYSU2018</strain>
    </source>
</reference>
<keyword evidence="3" id="KW-1185">Reference proteome</keyword>
<evidence type="ECO:0000313" key="2">
    <source>
        <dbReference type="EMBL" id="KAL3275713.1"/>
    </source>
</evidence>
<keyword evidence="1" id="KW-0732">Signal</keyword>
<comment type="caution">
    <text evidence="2">The sequence shown here is derived from an EMBL/GenBank/DDBJ whole genome shotgun (WGS) entry which is preliminary data.</text>
</comment>
<accession>A0ABD2NAB3</accession>
<evidence type="ECO:0000256" key="1">
    <source>
        <dbReference type="SAM" id="SignalP"/>
    </source>
</evidence>
<evidence type="ECO:0000313" key="3">
    <source>
        <dbReference type="Proteomes" id="UP001516400"/>
    </source>
</evidence>
<sequence>MVKFSIIIFLALCAIATSNPVPPEVDVDQQLLSEQPRTKENFFLPPLSLPQLPTPKLNPGVVENVQLPEVLKAIVTELLKQFQTVDETGVTKNSGAPIQF</sequence>
<organism evidence="2 3">
    <name type="scientific">Cryptolaemus montrouzieri</name>
    <dbReference type="NCBI Taxonomy" id="559131"/>
    <lineage>
        <taxon>Eukaryota</taxon>
        <taxon>Metazoa</taxon>
        <taxon>Ecdysozoa</taxon>
        <taxon>Arthropoda</taxon>
        <taxon>Hexapoda</taxon>
        <taxon>Insecta</taxon>
        <taxon>Pterygota</taxon>
        <taxon>Neoptera</taxon>
        <taxon>Endopterygota</taxon>
        <taxon>Coleoptera</taxon>
        <taxon>Polyphaga</taxon>
        <taxon>Cucujiformia</taxon>
        <taxon>Coccinelloidea</taxon>
        <taxon>Coccinellidae</taxon>
        <taxon>Scymninae</taxon>
        <taxon>Scymnini</taxon>
        <taxon>Cryptolaemus</taxon>
    </lineage>
</organism>